<reference evidence="1" key="1">
    <citation type="submission" date="2017-10" db="EMBL/GenBank/DDBJ databases">
        <title>Genome sequence of cellulolytic Lachnospiraceae bacterium XHS1971 isolated from hotspring sediment.</title>
        <authorList>
            <person name="Vasudevan G."/>
            <person name="Joshi A.J."/>
            <person name="Hivarkar S."/>
            <person name="Lanjekar V.B."/>
            <person name="Dhakephalkar P.K."/>
            <person name="Dagar S."/>
        </authorList>
    </citation>
    <scope>NUCLEOTIDE SEQUENCE</scope>
    <source>
        <strain evidence="1">XHS1971</strain>
    </source>
</reference>
<organism evidence="1 2">
    <name type="scientific">Sporanaerobium hydrogeniformans</name>
    <dbReference type="NCBI Taxonomy" id="3072179"/>
    <lineage>
        <taxon>Bacteria</taxon>
        <taxon>Bacillati</taxon>
        <taxon>Bacillota</taxon>
        <taxon>Clostridia</taxon>
        <taxon>Lachnospirales</taxon>
        <taxon>Lachnospiraceae</taxon>
        <taxon>Sporanaerobium</taxon>
    </lineage>
</organism>
<evidence type="ECO:0000313" key="2">
    <source>
        <dbReference type="Proteomes" id="UP000224460"/>
    </source>
</evidence>
<name>A0AC61DJX2_9FIRM</name>
<keyword evidence="2" id="KW-1185">Reference proteome</keyword>
<dbReference type="Proteomes" id="UP000224460">
    <property type="component" value="Unassembled WGS sequence"/>
</dbReference>
<proteinExistence type="predicted"/>
<sequence length="940" mass="108444">MKKRTLFFIEVFFILTFLISPCCYGKEKAYKEVKKVQYGQDTVHTYQHLGTGAQILWIENDSKEYGFAVGVKTPTINSTGVNHIIEHAIFTGSEAYPSPQLFFEASAAYPSLYMNALTSSDRTFYPFSTPYMPCYKALVKIYLDSLFRPNFLKEPSSFYEEGFHYNPNTKSLGGVVYNEMKGAYGSDNRAIYRAIRSFFYRDTPYTHDSGGNPEEIPTLRYEDFVATYKKYYYPGNMQILFYGQVPIQELLMTLEGYLRPYAYEEAIDLKVNLPEVPQFATLEVLPAQNGSSLAKVWRLKRPLTAEEEVALETWIEANWFHPQSTFKKALEQTGLSKGYFFKDEELPYPVYGIVFSQLTDQEVQESQCILNQLLDESLDKPQSNSLLEKEIIKRTQFSGLLVQESSERGLEVMEALNEAWTHDKSLDTFYLKLQALEGDLLGQLKKAPILLKEADEATLVLLPYKAQTTSNLEEILKKADRSKKNDWAQIVEDMITWQKINTDFSLPSLKLQDFVRDFKPQLVVKEKKGNTYLDLTCSSELARTQLYYPTNQLTKDQLPILFFYSHLLNEIAKEHIPFKGDIETQCLALEKKGEILPLFKIKVLTPAKETRHGELYQIIRQELLEKDKSWYEVKRQEWLKNYRTKIRENPLGLLGSLCKGYEGGAKHYNYEMGVPFYEWMKALEKQESKLWIKQVKDLDQLIYRSEGVTVATTGPCAYRNPYAKSWEKQFKKQEALAQKNNQTDCIETIYPKQSIVPIQSKVDYLYEECTLKNRQLTGKDYVTMAYLTAHYLNPQIRMGQGAYGAGGKAQFPDTLSFYTYRDPDYKASLKILEGIPAFLKAECSQEDFEQSKQEALNSIHVQFQLLQGCMEQADSLERLYLAGYTAEKINQLQQEVITMQQKELLQQADELKRLIKKAAQGIATGKPVESLTEDCKVYDF</sequence>
<comment type="caution">
    <text evidence="1">The sequence shown here is derived from an EMBL/GenBank/DDBJ whole genome shotgun (WGS) entry which is preliminary data.</text>
</comment>
<evidence type="ECO:0000313" key="1">
    <source>
        <dbReference type="EMBL" id="PHV72322.1"/>
    </source>
</evidence>
<protein>
    <submittedName>
        <fullName evidence="1">Uncharacterized protein</fullName>
    </submittedName>
</protein>
<gene>
    <name evidence="1" type="ORF">CS063_02270</name>
</gene>
<dbReference type="EMBL" id="PEDL01000001">
    <property type="protein sequence ID" value="PHV72322.1"/>
    <property type="molecule type" value="Genomic_DNA"/>
</dbReference>
<accession>A0AC61DJX2</accession>